<reference evidence="3" key="1">
    <citation type="submission" date="2021-01" db="EMBL/GenBank/DDBJ databases">
        <title>Genome public.</title>
        <authorList>
            <person name="Liu C."/>
            <person name="Sun Q."/>
        </authorList>
    </citation>
    <scope>NUCLEOTIDE SEQUENCE [LARGE SCALE GENOMIC DNA]</scope>
    <source>
        <strain evidence="3">YIM B02505</strain>
    </source>
</reference>
<dbReference type="EMBL" id="JAENHN010000040">
    <property type="protein sequence ID" value="MBK1811786.1"/>
    <property type="molecule type" value="Genomic_DNA"/>
</dbReference>
<feature type="domain" description="Erythromycin biosynthesis protein CIII-like C-terminal" evidence="1">
    <location>
        <begin position="271"/>
        <end position="363"/>
    </location>
</feature>
<evidence type="ECO:0000259" key="1">
    <source>
        <dbReference type="Pfam" id="PF06722"/>
    </source>
</evidence>
<organism evidence="2 3">
    <name type="scientific">Clostridium yunnanense</name>
    <dbReference type="NCBI Taxonomy" id="2800325"/>
    <lineage>
        <taxon>Bacteria</taxon>
        <taxon>Bacillati</taxon>
        <taxon>Bacillota</taxon>
        <taxon>Clostridia</taxon>
        <taxon>Eubacteriales</taxon>
        <taxon>Clostridiaceae</taxon>
        <taxon>Clostridium</taxon>
    </lineage>
</organism>
<dbReference type="SUPFAM" id="SSF53756">
    <property type="entry name" value="UDP-Glycosyltransferase/glycogen phosphorylase"/>
    <property type="match status" value="1"/>
</dbReference>
<dbReference type="InterPro" id="IPR010610">
    <property type="entry name" value="EryCIII-like_C"/>
</dbReference>
<evidence type="ECO:0000313" key="3">
    <source>
        <dbReference type="Proteomes" id="UP000596739"/>
    </source>
</evidence>
<dbReference type="GO" id="GO:0016740">
    <property type="term" value="F:transferase activity"/>
    <property type="evidence" value="ECO:0007669"/>
    <property type="project" value="UniProtKB-KW"/>
</dbReference>
<dbReference type="InterPro" id="IPR050426">
    <property type="entry name" value="Glycosyltransferase_28"/>
</dbReference>
<keyword evidence="2" id="KW-0808">Transferase</keyword>
<keyword evidence="3" id="KW-1185">Reference proteome</keyword>
<dbReference type="PANTHER" id="PTHR48050:SF13">
    <property type="entry name" value="STEROL 3-BETA-GLUCOSYLTRANSFERASE UGT80A2"/>
    <property type="match status" value="1"/>
</dbReference>
<comment type="caution">
    <text evidence="2">The sequence shown here is derived from an EMBL/GenBank/DDBJ whole genome shotgun (WGS) entry which is preliminary data.</text>
</comment>
<name>A0ABS1EQV9_9CLOT</name>
<sequence length="384" mass="43202">MKVLIAPMSVMSETSGPFSRAVALCNELVRRNHSVAFCSPEDVNYRKIENIKNYYAPIPSPFGTPRFIGEKMLKLGQLFRIQEDKKVNSFEHVLHFIGAISKKYFYEDVSCIRKAIQDFQPDVVYAEFRISAIVAAKLEGIKVVTGYSYPVQKSFASNTEYSASVKNFLKENDLQPIDSVLDIFDWADLKVVLSSYELEPIEGNNIVFTGPFFKPNIKFTEAPKNKIIAYMGFGTINIATMIDNLTKAFENTNFEVYIATRQVKPYKKNNIIVDERFDFSKLMPEAIAYINHGGQNSIMTGLIYGVPQIIYPGNVFERKYNASSVVNLKAGASLEVDEFNDVIIKNIVNDFIHNPTYANNAKKSGIELLNLGGVKKAVDVIEAL</sequence>
<dbReference type="Proteomes" id="UP000596739">
    <property type="component" value="Unassembled WGS sequence"/>
</dbReference>
<dbReference type="Pfam" id="PF06722">
    <property type="entry name" value="EryCIII-like_C"/>
    <property type="match status" value="1"/>
</dbReference>
<accession>A0ABS1EQV9</accession>
<evidence type="ECO:0000313" key="2">
    <source>
        <dbReference type="EMBL" id="MBK1811786.1"/>
    </source>
</evidence>
<dbReference type="RefSeq" id="WP_200270350.1">
    <property type="nucleotide sequence ID" value="NZ_JAENHN010000040.1"/>
</dbReference>
<protein>
    <submittedName>
        <fullName evidence="2">UDP-glucoronosyl and UDP-glucosyl transferase</fullName>
    </submittedName>
</protein>
<dbReference type="Gene3D" id="3.40.50.2000">
    <property type="entry name" value="Glycogen Phosphorylase B"/>
    <property type="match status" value="2"/>
</dbReference>
<dbReference type="PANTHER" id="PTHR48050">
    <property type="entry name" value="STEROL 3-BETA-GLUCOSYLTRANSFERASE"/>
    <property type="match status" value="1"/>
</dbReference>
<proteinExistence type="predicted"/>
<gene>
    <name evidence="2" type="ORF">JHL18_14285</name>
</gene>